<feature type="transmembrane region" description="Helical" evidence="9">
    <location>
        <begin position="227"/>
        <end position="252"/>
    </location>
</feature>
<dbReference type="Proteomes" id="UP000015101">
    <property type="component" value="Unassembled WGS sequence"/>
</dbReference>
<dbReference type="PANTHER" id="PTHR11893">
    <property type="entry name" value="INNEXIN"/>
    <property type="match status" value="1"/>
</dbReference>
<dbReference type="EMBL" id="AMQM01007060">
    <property type="status" value="NOT_ANNOTATED_CDS"/>
    <property type="molecule type" value="Genomic_DNA"/>
</dbReference>
<keyword evidence="8 9" id="KW-0407">Ion channel</keyword>
<feature type="transmembrane region" description="Helical" evidence="9">
    <location>
        <begin position="336"/>
        <end position="360"/>
    </location>
</feature>
<dbReference type="AlphaFoldDB" id="T1FVB5"/>
<dbReference type="PROSITE" id="PS51013">
    <property type="entry name" value="PANNEXIN"/>
    <property type="match status" value="1"/>
</dbReference>
<evidence type="ECO:0000313" key="13">
    <source>
        <dbReference type="Proteomes" id="UP000015101"/>
    </source>
</evidence>
<dbReference type="EMBL" id="KB097558">
    <property type="protein sequence ID" value="ESN94877.1"/>
    <property type="molecule type" value="Genomic_DNA"/>
</dbReference>
<comment type="function">
    <text evidence="9">Structural component of the gap junctions.</text>
</comment>
<keyword evidence="3" id="KW-1003">Cell membrane</keyword>
<evidence type="ECO:0000256" key="6">
    <source>
        <dbReference type="ARBA" id="ARBA00023065"/>
    </source>
</evidence>
<dbReference type="GO" id="GO:0005921">
    <property type="term" value="C:gap junction"/>
    <property type="evidence" value="ECO:0007669"/>
    <property type="project" value="UniProtKB-UniRule"/>
</dbReference>
<proteinExistence type="inferred from homology"/>
<feature type="region of interest" description="Disordered" evidence="10">
    <location>
        <begin position="409"/>
        <end position="430"/>
    </location>
</feature>
<evidence type="ECO:0000256" key="2">
    <source>
        <dbReference type="ARBA" id="ARBA00022448"/>
    </source>
</evidence>
<reference evidence="12" key="3">
    <citation type="submission" date="2015-06" db="UniProtKB">
        <authorList>
            <consortium name="EnsemblMetazoa"/>
        </authorList>
    </citation>
    <scope>IDENTIFICATION</scope>
</reference>
<dbReference type="OrthoDB" id="5867527at2759"/>
<keyword evidence="7 9" id="KW-0472">Membrane</keyword>
<dbReference type="GO" id="GO:0034220">
    <property type="term" value="P:monoatomic ion transmembrane transport"/>
    <property type="evidence" value="ECO:0007669"/>
    <property type="project" value="UniProtKB-KW"/>
</dbReference>
<evidence type="ECO:0000313" key="11">
    <source>
        <dbReference type="EMBL" id="ESN94877.1"/>
    </source>
</evidence>
<evidence type="ECO:0000256" key="1">
    <source>
        <dbReference type="ARBA" id="ARBA00004651"/>
    </source>
</evidence>
<keyword evidence="13" id="KW-1185">Reference proteome</keyword>
<evidence type="ECO:0000256" key="3">
    <source>
        <dbReference type="ARBA" id="ARBA00022475"/>
    </source>
</evidence>
<protein>
    <recommendedName>
        <fullName evidence="9">Innexin</fullName>
    </recommendedName>
</protein>
<dbReference type="InParanoid" id="T1FVB5"/>
<dbReference type="RefSeq" id="XP_009027005.1">
    <property type="nucleotide sequence ID" value="XM_009028757.1"/>
</dbReference>
<dbReference type="PANTHER" id="PTHR11893:SF36">
    <property type="entry name" value="INNEXIN-5"/>
    <property type="match status" value="1"/>
</dbReference>
<feature type="transmembrane region" description="Helical" evidence="9">
    <location>
        <begin position="102"/>
        <end position="124"/>
    </location>
</feature>
<dbReference type="CTD" id="20212761"/>
<evidence type="ECO:0000313" key="12">
    <source>
        <dbReference type="EnsemblMetazoa" id="HelroP193752"/>
    </source>
</evidence>
<sequence>MASLVATAVKMAGGNDRFDDTITDRVNHVTTTAMLVVMATLVTTTNFVGNPIECFVPKELSKTHVQYFNTLCWINGMYNVSFDTEYIPSARRNGGRKATILYYPWIPLILLGMALMYSLPCLVWRSFQAKSGFDVSNFVDYGFKVSSPKIKNDVRDTLLDHMTLQFERYLSHSNKSQSLTSFSSDDRNDYSYSRQSKWTISFKHLFTKTCFKYIGHKRLNYFSALKILVKFLYVVNSIVLIFLLDVVLGVSFHNYGTDIIKSLFAWNFSKTFRGVEDVRRTKQYWKLNELDRQLNHHQEIRFPKVTMCDVKVRWLAVVNTYSVQCALPNNLFNEKIFLILWFWMVFVAALNIASLIRWVLKISVGKDRYNYVKNLLLLSGLISHKSKPDQKSKQHFDIDATSNISKASDLSDMNANSSSSSNNIYDKRTATTSNTASASISNAKRPLTRLVNNNPSSSIEDNTSFISTILTNQQLNERMLLLKFVKEHLGTDGVLLLHILDQATNTIVAMEMVEKLWINFRERYETILQQQEDITHQKYLKQQRVHRV</sequence>
<name>T1FVB5_HELRO</name>
<dbReference type="GeneID" id="20212761"/>
<keyword evidence="5 9" id="KW-1133">Transmembrane helix</keyword>
<evidence type="ECO:0000256" key="7">
    <source>
        <dbReference type="ARBA" id="ARBA00023136"/>
    </source>
</evidence>
<dbReference type="Pfam" id="PF00876">
    <property type="entry name" value="Innexin"/>
    <property type="match status" value="1"/>
</dbReference>
<comment type="similarity">
    <text evidence="9">Belongs to the pannexin family.</text>
</comment>
<evidence type="ECO:0000256" key="5">
    <source>
        <dbReference type="ARBA" id="ARBA00022989"/>
    </source>
</evidence>
<keyword evidence="4 9" id="KW-0812">Transmembrane</keyword>
<dbReference type="HOGENOM" id="CLU_035763_0_1_1"/>
<evidence type="ECO:0000256" key="9">
    <source>
        <dbReference type="RuleBase" id="RU010713"/>
    </source>
</evidence>
<evidence type="ECO:0000256" key="4">
    <source>
        <dbReference type="ARBA" id="ARBA00022692"/>
    </source>
</evidence>
<organism evidence="12 13">
    <name type="scientific">Helobdella robusta</name>
    <name type="common">Californian leech</name>
    <dbReference type="NCBI Taxonomy" id="6412"/>
    <lineage>
        <taxon>Eukaryota</taxon>
        <taxon>Metazoa</taxon>
        <taxon>Spiralia</taxon>
        <taxon>Lophotrochozoa</taxon>
        <taxon>Annelida</taxon>
        <taxon>Clitellata</taxon>
        <taxon>Hirudinea</taxon>
        <taxon>Rhynchobdellida</taxon>
        <taxon>Glossiphoniidae</taxon>
        <taxon>Helobdella</taxon>
    </lineage>
</organism>
<keyword evidence="6 9" id="KW-0406">Ion transport</keyword>
<dbReference type="STRING" id="6412.T1FVB5"/>
<dbReference type="PRINTS" id="PR01262">
    <property type="entry name" value="INNEXIN"/>
</dbReference>
<dbReference type="GO" id="GO:0005886">
    <property type="term" value="C:plasma membrane"/>
    <property type="evidence" value="ECO:0007669"/>
    <property type="project" value="UniProtKB-SubCell"/>
</dbReference>
<dbReference type="InterPro" id="IPR000990">
    <property type="entry name" value="Innexin"/>
</dbReference>
<comment type="subcellular location">
    <subcellularLocation>
        <location evidence="1 9">Cell membrane</location>
        <topology evidence="1 9">Multi-pass membrane protein</topology>
    </subcellularLocation>
</comment>
<accession>T1FVB5</accession>
<gene>
    <name evidence="12" type="primary">20212761</name>
    <name evidence="9" type="synonym">inx</name>
    <name evidence="11" type="ORF">HELRODRAFT_193752</name>
</gene>
<dbReference type="EnsemblMetazoa" id="HelroT193752">
    <property type="protein sequence ID" value="HelroP193752"/>
    <property type="gene ID" value="HelroG193752"/>
</dbReference>
<keyword evidence="2 9" id="KW-0813">Transport</keyword>
<feature type="compositionally biased region" description="Low complexity" evidence="10">
    <location>
        <begin position="409"/>
        <end position="423"/>
    </location>
</feature>
<dbReference type="KEGG" id="hro:HELRODRAFT_193752"/>
<reference evidence="11 13" key="2">
    <citation type="journal article" date="2013" name="Nature">
        <title>Insights into bilaterian evolution from three spiralian genomes.</title>
        <authorList>
            <person name="Simakov O."/>
            <person name="Marletaz F."/>
            <person name="Cho S.J."/>
            <person name="Edsinger-Gonzales E."/>
            <person name="Havlak P."/>
            <person name="Hellsten U."/>
            <person name="Kuo D.H."/>
            <person name="Larsson T."/>
            <person name="Lv J."/>
            <person name="Arendt D."/>
            <person name="Savage R."/>
            <person name="Osoegawa K."/>
            <person name="de Jong P."/>
            <person name="Grimwood J."/>
            <person name="Chapman J.A."/>
            <person name="Shapiro H."/>
            <person name="Aerts A."/>
            <person name="Otillar R.P."/>
            <person name="Terry A.Y."/>
            <person name="Boore J.L."/>
            <person name="Grigoriev I.V."/>
            <person name="Lindberg D.R."/>
            <person name="Seaver E.C."/>
            <person name="Weisblat D.A."/>
            <person name="Putnam N.H."/>
            <person name="Rokhsar D.S."/>
        </authorList>
    </citation>
    <scope>NUCLEOTIDE SEQUENCE</scope>
</reference>
<comment type="caution">
    <text evidence="9">Lacks conserved residue(s) required for the propagation of feature annotation.</text>
</comment>
<evidence type="ECO:0000256" key="8">
    <source>
        <dbReference type="ARBA" id="ARBA00023303"/>
    </source>
</evidence>
<dbReference type="FunCoup" id="T1FVB5">
    <property type="interactions" value="74"/>
</dbReference>
<evidence type="ECO:0000256" key="10">
    <source>
        <dbReference type="SAM" id="MobiDB-lite"/>
    </source>
</evidence>
<reference evidence="13" key="1">
    <citation type="submission" date="2012-12" db="EMBL/GenBank/DDBJ databases">
        <authorList>
            <person name="Hellsten U."/>
            <person name="Grimwood J."/>
            <person name="Chapman J.A."/>
            <person name="Shapiro H."/>
            <person name="Aerts A."/>
            <person name="Otillar R.P."/>
            <person name="Terry A.Y."/>
            <person name="Boore J.L."/>
            <person name="Simakov O."/>
            <person name="Marletaz F."/>
            <person name="Cho S.-J."/>
            <person name="Edsinger-Gonzales E."/>
            <person name="Havlak P."/>
            <person name="Kuo D.-H."/>
            <person name="Larsson T."/>
            <person name="Lv J."/>
            <person name="Arendt D."/>
            <person name="Savage R."/>
            <person name="Osoegawa K."/>
            <person name="de Jong P."/>
            <person name="Lindberg D.R."/>
            <person name="Seaver E.C."/>
            <person name="Weisblat D.A."/>
            <person name="Putnam N.H."/>
            <person name="Grigoriev I.V."/>
            <person name="Rokhsar D.S."/>
        </authorList>
    </citation>
    <scope>NUCLEOTIDE SEQUENCE</scope>
</reference>